<dbReference type="GeneID" id="107770065"/>
<gene>
    <name evidence="5" type="primary">LOC107770065</name>
    <name evidence="5" type="synonym">phi-2</name>
</gene>
<dbReference type="Gene3D" id="1.20.5.170">
    <property type="match status" value="1"/>
</dbReference>
<evidence type="ECO:0000313" key="5">
    <source>
        <dbReference type="RefSeq" id="XP_016444816.2"/>
    </source>
</evidence>
<dbReference type="Pfam" id="PF00170">
    <property type="entry name" value="bZIP_1"/>
    <property type="match status" value="1"/>
</dbReference>
<evidence type="ECO:0000313" key="4">
    <source>
        <dbReference type="Proteomes" id="UP000790787"/>
    </source>
</evidence>
<dbReference type="InterPro" id="IPR004827">
    <property type="entry name" value="bZIP"/>
</dbReference>
<dbReference type="InterPro" id="IPR043452">
    <property type="entry name" value="BZIP46-like"/>
</dbReference>
<dbReference type="PROSITE" id="PS00036">
    <property type="entry name" value="BZIP_BASIC"/>
    <property type="match status" value="1"/>
</dbReference>
<dbReference type="PANTHER" id="PTHR22952:SF389">
    <property type="entry name" value="ABSCISIC ACID-INSENSITIVE 5-LIKE PROTEIN 4 ISOFORM X1"/>
    <property type="match status" value="1"/>
</dbReference>
<dbReference type="GO" id="GO:0005634">
    <property type="term" value="C:nucleus"/>
    <property type="evidence" value="ECO:0000318"/>
    <property type="project" value="GO_Central"/>
</dbReference>
<keyword evidence="4" id="KW-1185">Reference proteome</keyword>
<keyword evidence="2" id="KW-0238">DNA-binding</keyword>
<protein>
    <submittedName>
        <fullName evidence="5">ABSCISIC ACID-INSENSITIVE 5-like protein 4 isoform X1</fullName>
    </submittedName>
</protein>
<reference evidence="5" key="2">
    <citation type="submission" date="2025-08" db="UniProtKB">
        <authorList>
            <consortium name="RefSeq"/>
        </authorList>
    </citation>
    <scope>IDENTIFICATION</scope>
    <source>
        <tissue evidence="5">Leaf</tissue>
    </source>
</reference>
<accession>A0A1S3XXY9</accession>
<dbReference type="PaxDb" id="4097-A0A1S3XXY9"/>
<dbReference type="Proteomes" id="UP000790787">
    <property type="component" value="Chromosome 4"/>
</dbReference>
<reference evidence="4" key="1">
    <citation type="journal article" date="2014" name="Nat. Commun.">
        <title>The tobacco genome sequence and its comparison with those of tomato and potato.</title>
        <authorList>
            <person name="Sierro N."/>
            <person name="Battey J.N."/>
            <person name="Ouadi S."/>
            <person name="Bakaher N."/>
            <person name="Bovet L."/>
            <person name="Willig A."/>
            <person name="Goepfert S."/>
            <person name="Peitsch M.C."/>
            <person name="Ivanov N.V."/>
        </authorList>
    </citation>
    <scope>NUCLEOTIDE SEQUENCE [LARGE SCALE GENOMIC DNA]</scope>
</reference>
<dbReference type="SMART" id="SM00338">
    <property type="entry name" value="BRLZ"/>
    <property type="match status" value="1"/>
</dbReference>
<sequence>MQYCLLVNILIYLLGLHQNIKNESHGQLLPDLLLLLRVLRLNFLTRFYSPLPSHTMGSYLNFKNFADTSQPESSGGKPMNNDNFSLARQSSIYSFTFDELQSTCGLGKDFGSMNMDDLLKNIWTAEESQALSSSVAGGNVSVPVGNLQRQGSLTLPRTISQKTVDEVWKDFQKESVNANDGSAPGASNFGQRQSTLGEMTLEEFLVRAGAVREDMQPTRYSKDVTFTSGFTQPSSNNSSLTIAFQQATQNPQQLSNQIAGNNIFNVVTTTSSQQKPQQAQPLFPKQTTVAFASPMQLGNTAQLASPGTRAPIVGMSNPSVNTTIIQGSIMQGGVMDMAGLHNGVTSVKGGSPGNLDPPSLSPSPYACGEGGRGRRSCTSFEKVVERRRKRMIKNRESAARSRDRKQAYTLELEAEVAKLKEIKQELQKKQAEFIEKQKNQVGMTSFLLQISCMNSDYNNHGLDAGIYWKR</sequence>
<dbReference type="AlphaFoldDB" id="A0A1S3XXY9"/>
<dbReference type="SUPFAM" id="SSF57959">
    <property type="entry name" value="Leucine zipper domain"/>
    <property type="match status" value="1"/>
</dbReference>
<dbReference type="RefSeq" id="XP_016444816.2">
    <property type="nucleotide sequence ID" value="XM_016589330.2"/>
</dbReference>
<dbReference type="InterPro" id="IPR046347">
    <property type="entry name" value="bZIP_sf"/>
</dbReference>
<proteinExistence type="predicted"/>
<comment type="subcellular location">
    <subcellularLocation>
        <location evidence="1">Nucleus</location>
    </subcellularLocation>
</comment>
<name>A0A1S3XXY9_TOBAC</name>
<dbReference type="PANTHER" id="PTHR22952">
    <property type="entry name" value="CAMP-RESPONSE ELEMENT BINDING PROTEIN-RELATED"/>
    <property type="match status" value="1"/>
</dbReference>
<dbReference type="STRING" id="4097.A0A1S3XXY9"/>
<keyword evidence="3" id="KW-0539">Nucleus</keyword>
<organism evidence="4 5">
    <name type="scientific">Nicotiana tabacum</name>
    <name type="common">Common tobacco</name>
    <dbReference type="NCBI Taxonomy" id="4097"/>
    <lineage>
        <taxon>Eukaryota</taxon>
        <taxon>Viridiplantae</taxon>
        <taxon>Streptophyta</taxon>
        <taxon>Embryophyta</taxon>
        <taxon>Tracheophyta</taxon>
        <taxon>Spermatophyta</taxon>
        <taxon>Magnoliopsida</taxon>
        <taxon>eudicotyledons</taxon>
        <taxon>Gunneridae</taxon>
        <taxon>Pentapetalae</taxon>
        <taxon>asterids</taxon>
        <taxon>lamiids</taxon>
        <taxon>Solanales</taxon>
        <taxon>Solanaceae</taxon>
        <taxon>Nicotianoideae</taxon>
        <taxon>Nicotianeae</taxon>
        <taxon>Nicotiana</taxon>
    </lineage>
</organism>
<dbReference type="GO" id="GO:0003700">
    <property type="term" value="F:DNA-binding transcription factor activity"/>
    <property type="evidence" value="ECO:0007669"/>
    <property type="project" value="InterPro"/>
</dbReference>
<dbReference type="OrthoDB" id="1927218at2759"/>
<dbReference type="PROSITE" id="PS50217">
    <property type="entry name" value="BZIP"/>
    <property type="match status" value="1"/>
</dbReference>
<dbReference type="GO" id="GO:0003677">
    <property type="term" value="F:DNA binding"/>
    <property type="evidence" value="ECO:0007669"/>
    <property type="project" value="UniProtKB-KW"/>
</dbReference>
<dbReference type="RefSeq" id="XP_016444816.1">
    <property type="nucleotide sequence ID" value="XM_016589330.1"/>
</dbReference>
<dbReference type="GO" id="GO:0045893">
    <property type="term" value="P:positive regulation of DNA-templated transcription"/>
    <property type="evidence" value="ECO:0007669"/>
    <property type="project" value="InterPro"/>
</dbReference>
<evidence type="ECO:0000256" key="3">
    <source>
        <dbReference type="ARBA" id="ARBA00023242"/>
    </source>
</evidence>
<evidence type="ECO:0000256" key="1">
    <source>
        <dbReference type="ARBA" id="ARBA00004123"/>
    </source>
</evidence>
<evidence type="ECO:0000256" key="2">
    <source>
        <dbReference type="ARBA" id="ARBA00023125"/>
    </source>
</evidence>
<dbReference type="CDD" id="cd14707">
    <property type="entry name" value="bZIP_plant_BZIP46"/>
    <property type="match status" value="1"/>
</dbReference>